<dbReference type="GO" id="GO:0045493">
    <property type="term" value="P:xylan catabolic process"/>
    <property type="evidence" value="ECO:0007669"/>
    <property type="project" value="UniProtKB-KW"/>
</dbReference>
<keyword evidence="5 10" id="KW-0732">Signal</keyword>
<reference evidence="11" key="2">
    <citation type="submission" date="2020-11" db="EMBL/GenBank/DDBJ databases">
        <title>Whole genome sequencing of Colletotrichum sp.</title>
        <authorList>
            <person name="Li H."/>
        </authorList>
    </citation>
    <scope>NUCLEOTIDE SEQUENCE</scope>
    <source>
        <strain evidence="11">CkLH20</strain>
    </source>
</reference>
<comment type="similarity">
    <text evidence="1 10">Belongs to the tannase family.</text>
</comment>
<keyword evidence="3" id="KW-0624">Polysaccharide degradation</keyword>
<accession>A0A9P6LIK7</accession>
<dbReference type="RefSeq" id="XP_038746885.1">
    <property type="nucleotide sequence ID" value="XM_038887843.1"/>
</dbReference>
<evidence type="ECO:0000313" key="12">
    <source>
        <dbReference type="Proteomes" id="UP000781932"/>
    </source>
</evidence>
<feature type="signal peptide" evidence="10">
    <location>
        <begin position="1"/>
        <end position="18"/>
    </location>
</feature>
<gene>
    <name evidence="11" type="ORF">CkaCkLH20_05124</name>
</gene>
<dbReference type="PANTHER" id="PTHR33938">
    <property type="entry name" value="FERULOYL ESTERASE B-RELATED"/>
    <property type="match status" value="1"/>
</dbReference>
<dbReference type="PANTHER" id="PTHR33938:SF15">
    <property type="entry name" value="FERULOYL ESTERASE B-RELATED"/>
    <property type="match status" value="1"/>
</dbReference>
<evidence type="ECO:0000256" key="7">
    <source>
        <dbReference type="ARBA" id="ARBA00022837"/>
    </source>
</evidence>
<evidence type="ECO:0000256" key="1">
    <source>
        <dbReference type="ARBA" id="ARBA00006249"/>
    </source>
</evidence>
<dbReference type="EMBL" id="JAATWM020000014">
    <property type="protein sequence ID" value="KAF9877424.1"/>
    <property type="molecule type" value="Genomic_DNA"/>
</dbReference>
<keyword evidence="4" id="KW-0479">Metal-binding</keyword>
<keyword evidence="2" id="KW-0719">Serine esterase</keyword>
<evidence type="ECO:0000256" key="9">
    <source>
        <dbReference type="ARBA" id="ARBA00034075"/>
    </source>
</evidence>
<reference evidence="11" key="1">
    <citation type="submission" date="2020-03" db="EMBL/GenBank/DDBJ databases">
        <authorList>
            <person name="He L."/>
        </authorList>
    </citation>
    <scope>NUCLEOTIDE SEQUENCE</scope>
    <source>
        <strain evidence="11">CkLH20</strain>
    </source>
</reference>
<feature type="chain" id="PRO_5040531919" description="Carboxylic ester hydrolase" evidence="10">
    <location>
        <begin position="19"/>
        <end position="509"/>
    </location>
</feature>
<dbReference type="InterPro" id="IPR011118">
    <property type="entry name" value="Tannase/feruloyl_esterase"/>
</dbReference>
<evidence type="ECO:0000256" key="5">
    <source>
        <dbReference type="ARBA" id="ARBA00022729"/>
    </source>
</evidence>
<protein>
    <recommendedName>
        <fullName evidence="10">Carboxylic ester hydrolase</fullName>
        <ecNumber evidence="10">3.1.1.-</ecNumber>
    </recommendedName>
</protein>
<keyword evidence="12" id="KW-1185">Reference proteome</keyword>
<sequence>MLTALALAAWLLPSSTSALSVRSPSCDSLAELVKESVPGLTSVKSALVPANTLNISTVFNSASFCRVNGTVPYPENNTVLFEVWLPEASSYNGRFLAVGNGGLAGKIDYAAMVENANKGYATAGGDSGHRAEDNNGGDAYPGGIRLPFLHDRNQVLAWIRNSIALFTPPAREIAGLYYEKVPEHAYYKGCSTGGAQGFALAEYHPELFDGIVAGCPGNWYSHLALSFLWNQQVTLDSAFLPQESLNLIRNAVLDECDTLDGVADRVLENPLSCTFDLNKLACPASTTNTTTCLTAEQLTAAKEVYAGPRRAGTNGSLYPGFDLGSESEWMVQEGRLSLSFSLPLLQNMVFDDLSYNGTTFDWSSDVDALDEKVGSLIDSISTNLTAFKSGGGKLLVTQGWADPYNAATWPIQHLEEVEKVTGDRKDWASLFMVPGGGHCGGASTYPQVPGKQNSLEALVDWVENGASPKELLGDSPADGSKRTKKLCPWPQTAKLVGTDVDNSESYTCS</sequence>
<dbReference type="GO" id="GO:0046872">
    <property type="term" value="F:metal ion binding"/>
    <property type="evidence" value="ECO:0007669"/>
    <property type="project" value="UniProtKB-KW"/>
</dbReference>
<keyword evidence="6 10" id="KW-0378">Hydrolase</keyword>
<name>A0A9P6LIK7_9PEZI</name>
<keyword evidence="3" id="KW-0858">Xylan degradation</keyword>
<dbReference type="AlphaFoldDB" id="A0A9P6LIK7"/>
<dbReference type="GeneID" id="62160917"/>
<dbReference type="SUPFAM" id="SSF53474">
    <property type="entry name" value="alpha/beta-Hydrolases"/>
    <property type="match status" value="1"/>
</dbReference>
<dbReference type="GO" id="GO:0030600">
    <property type="term" value="F:feruloyl esterase activity"/>
    <property type="evidence" value="ECO:0007669"/>
    <property type="project" value="UniProtKB-EC"/>
</dbReference>
<keyword evidence="8" id="KW-1015">Disulfide bond</keyword>
<dbReference type="EC" id="3.1.1.-" evidence="10"/>
<evidence type="ECO:0000256" key="6">
    <source>
        <dbReference type="ARBA" id="ARBA00022801"/>
    </source>
</evidence>
<evidence type="ECO:0000256" key="8">
    <source>
        <dbReference type="ARBA" id="ARBA00023157"/>
    </source>
</evidence>
<dbReference type="InterPro" id="IPR029058">
    <property type="entry name" value="AB_hydrolase_fold"/>
</dbReference>
<dbReference type="Gene3D" id="3.40.50.1820">
    <property type="entry name" value="alpha/beta hydrolase"/>
    <property type="match status" value="1"/>
</dbReference>
<evidence type="ECO:0000256" key="10">
    <source>
        <dbReference type="RuleBase" id="RU361238"/>
    </source>
</evidence>
<dbReference type="Pfam" id="PF07519">
    <property type="entry name" value="Tannase"/>
    <property type="match status" value="1"/>
</dbReference>
<comment type="catalytic activity">
    <reaction evidence="9">
        <text>feruloyl-polysaccharide + H2O = ferulate + polysaccharide.</text>
        <dbReference type="EC" id="3.1.1.73"/>
    </reaction>
</comment>
<keyword evidence="3" id="KW-0119">Carbohydrate metabolism</keyword>
<evidence type="ECO:0000256" key="3">
    <source>
        <dbReference type="ARBA" id="ARBA00022651"/>
    </source>
</evidence>
<evidence type="ECO:0000256" key="2">
    <source>
        <dbReference type="ARBA" id="ARBA00022487"/>
    </source>
</evidence>
<evidence type="ECO:0000313" key="11">
    <source>
        <dbReference type="EMBL" id="KAF9877424.1"/>
    </source>
</evidence>
<evidence type="ECO:0000256" key="4">
    <source>
        <dbReference type="ARBA" id="ARBA00022723"/>
    </source>
</evidence>
<organism evidence="11 12">
    <name type="scientific">Colletotrichum karsti</name>
    <dbReference type="NCBI Taxonomy" id="1095194"/>
    <lineage>
        <taxon>Eukaryota</taxon>
        <taxon>Fungi</taxon>
        <taxon>Dikarya</taxon>
        <taxon>Ascomycota</taxon>
        <taxon>Pezizomycotina</taxon>
        <taxon>Sordariomycetes</taxon>
        <taxon>Hypocreomycetidae</taxon>
        <taxon>Glomerellales</taxon>
        <taxon>Glomerellaceae</taxon>
        <taxon>Colletotrichum</taxon>
        <taxon>Colletotrichum boninense species complex</taxon>
    </lineage>
</organism>
<keyword evidence="7" id="KW-0106">Calcium</keyword>
<comment type="caution">
    <text evidence="11">The sequence shown here is derived from an EMBL/GenBank/DDBJ whole genome shotgun (WGS) entry which is preliminary data.</text>
</comment>
<proteinExistence type="inferred from homology"/>
<dbReference type="OrthoDB" id="3039123at2759"/>
<dbReference type="Proteomes" id="UP000781932">
    <property type="component" value="Unassembled WGS sequence"/>
</dbReference>